<dbReference type="AlphaFoldDB" id="A0AAV1YFH1"/>
<dbReference type="EMBL" id="CAXHTB010000023">
    <property type="protein sequence ID" value="CAL0331675.1"/>
    <property type="molecule type" value="Genomic_DNA"/>
</dbReference>
<protein>
    <submittedName>
        <fullName evidence="1">Uncharacterized protein</fullName>
    </submittedName>
</protein>
<evidence type="ECO:0000313" key="2">
    <source>
        <dbReference type="Proteomes" id="UP001497480"/>
    </source>
</evidence>
<gene>
    <name evidence="1" type="ORF">LLUT_LOCUS32735</name>
</gene>
<reference evidence="1 2" key="1">
    <citation type="submission" date="2024-03" db="EMBL/GenBank/DDBJ databases">
        <authorList>
            <person name="Martinez-Hernandez J."/>
        </authorList>
    </citation>
    <scope>NUCLEOTIDE SEQUENCE [LARGE SCALE GENOMIC DNA]</scope>
</reference>
<keyword evidence="2" id="KW-1185">Reference proteome</keyword>
<sequence>MGDDELYYSFTGKNSELHNPKEEAMDMEDDDMEIENRVFVAHEIDLDYEFDAARFFDFCVEETSSQARQAELCFCGKASAERGEC</sequence>
<name>A0AAV1YFH1_LUPLU</name>
<dbReference type="Proteomes" id="UP001497480">
    <property type="component" value="Unassembled WGS sequence"/>
</dbReference>
<proteinExistence type="predicted"/>
<comment type="caution">
    <text evidence="1">The sequence shown here is derived from an EMBL/GenBank/DDBJ whole genome shotgun (WGS) entry which is preliminary data.</text>
</comment>
<organism evidence="1 2">
    <name type="scientific">Lupinus luteus</name>
    <name type="common">European yellow lupine</name>
    <dbReference type="NCBI Taxonomy" id="3873"/>
    <lineage>
        <taxon>Eukaryota</taxon>
        <taxon>Viridiplantae</taxon>
        <taxon>Streptophyta</taxon>
        <taxon>Embryophyta</taxon>
        <taxon>Tracheophyta</taxon>
        <taxon>Spermatophyta</taxon>
        <taxon>Magnoliopsida</taxon>
        <taxon>eudicotyledons</taxon>
        <taxon>Gunneridae</taxon>
        <taxon>Pentapetalae</taxon>
        <taxon>rosids</taxon>
        <taxon>fabids</taxon>
        <taxon>Fabales</taxon>
        <taxon>Fabaceae</taxon>
        <taxon>Papilionoideae</taxon>
        <taxon>50 kb inversion clade</taxon>
        <taxon>genistoids sensu lato</taxon>
        <taxon>core genistoids</taxon>
        <taxon>Genisteae</taxon>
        <taxon>Lupinus</taxon>
    </lineage>
</organism>
<accession>A0AAV1YFH1</accession>
<evidence type="ECO:0000313" key="1">
    <source>
        <dbReference type="EMBL" id="CAL0331675.1"/>
    </source>
</evidence>